<feature type="domain" description="SLH" evidence="1">
    <location>
        <begin position="1144"/>
        <end position="1203"/>
    </location>
</feature>
<dbReference type="InterPro" id="IPR001119">
    <property type="entry name" value="SLH_dom"/>
</dbReference>
<dbReference type="PROSITE" id="PS51272">
    <property type="entry name" value="SLH"/>
    <property type="match status" value="3"/>
</dbReference>
<dbReference type="InterPro" id="IPR051465">
    <property type="entry name" value="Cell_Envelope_Struct_Comp"/>
</dbReference>
<accession>A0A644X3M6</accession>
<dbReference type="InterPro" id="IPR044060">
    <property type="entry name" value="Bacterial_rp_domain"/>
</dbReference>
<dbReference type="PANTHER" id="PTHR43308">
    <property type="entry name" value="OUTER MEMBRANE PROTEIN ALPHA-RELATED"/>
    <property type="match status" value="1"/>
</dbReference>
<dbReference type="Pfam" id="PF18998">
    <property type="entry name" value="Flg_new_2"/>
    <property type="match status" value="6"/>
</dbReference>
<feature type="domain" description="SLH" evidence="1">
    <location>
        <begin position="1204"/>
        <end position="1267"/>
    </location>
</feature>
<feature type="domain" description="SLH" evidence="1">
    <location>
        <begin position="1270"/>
        <end position="1323"/>
    </location>
</feature>
<gene>
    <name evidence="2" type="ORF">SDC9_55219</name>
</gene>
<protein>
    <recommendedName>
        <fullName evidence="1">SLH domain-containing protein</fullName>
    </recommendedName>
</protein>
<name>A0A644X3M6_9ZZZZ</name>
<evidence type="ECO:0000313" key="2">
    <source>
        <dbReference type="EMBL" id="MPM08903.1"/>
    </source>
</evidence>
<proteinExistence type="predicted"/>
<comment type="caution">
    <text evidence="2">The sequence shown here is derived from an EMBL/GenBank/DDBJ whole genome shotgun (WGS) entry which is preliminary data.</text>
</comment>
<dbReference type="EMBL" id="VSSQ01001505">
    <property type="protein sequence ID" value="MPM08903.1"/>
    <property type="molecule type" value="Genomic_DNA"/>
</dbReference>
<organism evidence="2">
    <name type="scientific">bioreactor metagenome</name>
    <dbReference type="NCBI Taxonomy" id="1076179"/>
    <lineage>
        <taxon>unclassified sequences</taxon>
        <taxon>metagenomes</taxon>
        <taxon>ecological metagenomes</taxon>
    </lineage>
</organism>
<dbReference type="PANTHER" id="PTHR43308:SF5">
    <property type="entry name" value="S-LAYER PROTEIN _ PEPTIDOGLYCAN ENDO-BETA-N-ACETYLGLUCOSAMINIDASE"/>
    <property type="match status" value="1"/>
</dbReference>
<evidence type="ECO:0000259" key="1">
    <source>
        <dbReference type="PROSITE" id="PS51272"/>
    </source>
</evidence>
<dbReference type="Pfam" id="PF00395">
    <property type="entry name" value="SLH"/>
    <property type="match status" value="3"/>
</dbReference>
<reference evidence="2" key="1">
    <citation type="submission" date="2019-08" db="EMBL/GenBank/DDBJ databases">
        <authorList>
            <person name="Kucharzyk K."/>
            <person name="Murdoch R.W."/>
            <person name="Higgins S."/>
            <person name="Loffler F."/>
        </authorList>
    </citation>
    <scope>NUCLEOTIDE SEQUENCE</scope>
</reference>
<sequence length="1323" mass="136571">MTGYPYTDNDGGLTVHRGYTDSYAAWPDSVVTFIASPETGYAVKYWYVNDVQVASDSADYVIGLNNTLTMTASQAAADTLKVQVQYEPIGKEITYSTANSYGTITSAILTSTFGESKSINSGETLIIDGTITFTAAPNTGYQVEGWYVNGAKEDGQTGNTYVYTAKAEVGAAIAVKFERMSYTVTYGGANGTVSAAIGASALSGSPAAVVGDSVVTFTASANSGYAFSRWKVNGVTSGETSSTLSLPITAETTVTAVFAADANCTITFGVADDTGGTLTAAKNGSAFTSGSLAAANDVITFTAKPDTIAHGKANNYRVASWTVDGNTITTTGTTRQITVSAAASVTVTFERYDWVVTYGVSGDHGSISAKVDSAAINSLARVATGKTVTFTATPAEGYQVKGWYLNGSETPENAENTSYAVSGISSDTTVMVEFEAVPYYTISITTSGIGYGSVSAKVGSGDVVSDAASVSVPRHGTVTFTALRYNEDNAFNGWTVPDSPLCSVSKNGIVLTLSNVTGETAVDAAFAPATMIEVSASESDANGTLNYSTAKAGYLSAGLMNTIDLSTASSVQVTSGMDVVIKAAPDDNYMVDTWYVNNVPQAELFKTLTLYELRADTDISVTFEDLVLYSIPASGSGTGDGHFTVTPIGKIPDDEGTDTQIRDRGTVTFTVTPDEGSYFADLTICGVDCLTTTGSPAGTEENIVSSVHNADGSYTITIANVKNEIVDAAHNTYTVIRCVMPALDIPVSTNGSVAVTYPDGDGNPVAAVSGKELPVGTMLTVTATPDSGYFFESWGGDAAGKTGTVLSLTVGKTETFTVSAVFDQPVITIGAATNGTIAVTYTDGGGVTQTIASGDKVPVGTVLGVTGTPSAGYSVSWDGAASGKSGTSITLTVPGKDITISASFYLPSSGGGIGGGVVIPEQVTTETTKNNNGSTKIVVTVDTDPDVSGHTASAKLEEFSDDIIGQLQGAENGVSGTFTSTVFVDATASGTVTKTTVEIPVSTIDTILDETSATMTIQTNGAQIVLDQMSLRSIADGAAGNSVTITVEEVDVSTLSQQVQDKVGDAYVIDLTVKSSGSTISDFAGGTATVRIPVPDTMDGESMRVVYLADDGSLVEVTGSVVTIGGIEYYEFTTGHFSRYALVVAPPFTDVAVNDWFYRSVDYVYTNGLMNGMSDTIFNPNGTTTRAMLVTVLWRLAGEPAAVGSSGFSDVAAGTWYSEAVAWAAENGIVSGIGGSLFAPNDSITREQLAVIFCNYARFKGVDVSASGDMTQFTDSAVISSWASGAVKWAVSAGLISGKGNGILDPTGTATRAEIATILMRFI</sequence>